<evidence type="ECO:0000256" key="1">
    <source>
        <dbReference type="ARBA" id="ARBA00007692"/>
    </source>
</evidence>
<dbReference type="RefSeq" id="XP_027092681.1">
    <property type="nucleotide sequence ID" value="XM_027236880.1"/>
</dbReference>
<proteinExistence type="inferred from homology"/>
<keyword evidence="2" id="KW-0804">Transcription</keyword>
<reference evidence="4" key="1">
    <citation type="journal article" date="2025" name="Foods">
        <title>Unveiling the Microbial Signatures of Arabica Coffee Cherries: Insights into Ripeness Specific Diversity, Functional Traits, and Implications for Quality and Safety.</title>
        <authorList>
            <consortium name="RefSeq"/>
            <person name="Tenea G.N."/>
            <person name="Cifuentes V."/>
            <person name="Reyes P."/>
            <person name="Cevallos-Vallejos M."/>
        </authorList>
    </citation>
    <scope>NUCLEOTIDE SEQUENCE [LARGE SCALE GENOMIC DNA]</scope>
</reference>
<protein>
    <submittedName>
        <fullName evidence="5 6">Uncharacterized protein LOC113713215</fullName>
    </submittedName>
</protein>
<keyword evidence="4" id="KW-1185">Reference proteome</keyword>
<dbReference type="GO" id="GO:0003676">
    <property type="term" value="F:nucleic acid binding"/>
    <property type="evidence" value="ECO:0007669"/>
    <property type="project" value="InterPro"/>
</dbReference>
<evidence type="ECO:0000256" key="3">
    <source>
        <dbReference type="ARBA" id="ARBA00022946"/>
    </source>
</evidence>
<dbReference type="GeneID" id="113713215"/>
<dbReference type="Pfam" id="PF02536">
    <property type="entry name" value="mTERF"/>
    <property type="match status" value="1"/>
</dbReference>
<dbReference type="Gene3D" id="1.25.70.10">
    <property type="entry name" value="Transcription termination factor 3, mitochondrial"/>
    <property type="match status" value="2"/>
</dbReference>
<dbReference type="InterPro" id="IPR003690">
    <property type="entry name" value="MTERF"/>
</dbReference>
<keyword evidence="2" id="KW-0805">Transcription regulation</keyword>
<reference evidence="5 6" key="2">
    <citation type="submission" date="2025-04" db="UniProtKB">
        <authorList>
            <consortium name="RefSeq"/>
        </authorList>
    </citation>
    <scope>IDENTIFICATION</scope>
    <source>
        <tissue evidence="5 6">Leaves</tissue>
    </source>
</reference>
<keyword evidence="3" id="KW-0809">Transit peptide</keyword>
<evidence type="ECO:0000256" key="2">
    <source>
        <dbReference type="ARBA" id="ARBA00022472"/>
    </source>
</evidence>
<keyword evidence="2" id="KW-0806">Transcription termination</keyword>
<dbReference type="OrthoDB" id="637682at2759"/>
<dbReference type="GO" id="GO:0006353">
    <property type="term" value="P:DNA-templated transcription termination"/>
    <property type="evidence" value="ECO:0007669"/>
    <property type="project" value="UniProtKB-KW"/>
</dbReference>
<accession>A0A6P6UPC0</accession>
<name>A0A6P6UPC0_COFAR</name>
<dbReference type="RefSeq" id="XP_027092680.1">
    <property type="nucleotide sequence ID" value="XM_027236879.1"/>
</dbReference>
<dbReference type="InterPro" id="IPR038538">
    <property type="entry name" value="MTERF_sf"/>
</dbReference>
<dbReference type="PANTHER" id="PTHR13068:SF231">
    <property type="entry name" value="TRANSCRIPTION TERMINATION FACTOR MTERF2, CHLOROPLASTIC-LIKE"/>
    <property type="match status" value="1"/>
</dbReference>
<dbReference type="PANTHER" id="PTHR13068">
    <property type="entry name" value="CGI-12 PROTEIN-RELATED"/>
    <property type="match status" value="1"/>
</dbReference>
<evidence type="ECO:0000313" key="6">
    <source>
        <dbReference type="RefSeq" id="XP_027092681.1"/>
    </source>
</evidence>
<dbReference type="SMART" id="SM00733">
    <property type="entry name" value="Mterf"/>
    <property type="match status" value="4"/>
</dbReference>
<organism evidence="4 5">
    <name type="scientific">Coffea arabica</name>
    <name type="common">Arabian coffee</name>
    <dbReference type="NCBI Taxonomy" id="13443"/>
    <lineage>
        <taxon>Eukaryota</taxon>
        <taxon>Viridiplantae</taxon>
        <taxon>Streptophyta</taxon>
        <taxon>Embryophyta</taxon>
        <taxon>Tracheophyta</taxon>
        <taxon>Spermatophyta</taxon>
        <taxon>Magnoliopsida</taxon>
        <taxon>eudicotyledons</taxon>
        <taxon>Gunneridae</taxon>
        <taxon>Pentapetalae</taxon>
        <taxon>asterids</taxon>
        <taxon>lamiids</taxon>
        <taxon>Gentianales</taxon>
        <taxon>Rubiaceae</taxon>
        <taxon>Ixoroideae</taxon>
        <taxon>Gardenieae complex</taxon>
        <taxon>Bertiereae - Coffeeae clade</taxon>
        <taxon>Coffeeae</taxon>
        <taxon>Coffea</taxon>
    </lineage>
</organism>
<evidence type="ECO:0000313" key="5">
    <source>
        <dbReference type="RefSeq" id="XP_027092680.1"/>
    </source>
</evidence>
<gene>
    <name evidence="5 6" type="primary">LOC113713215</name>
</gene>
<comment type="similarity">
    <text evidence="1">Belongs to the mTERF family.</text>
</comment>
<dbReference type="FunFam" id="1.25.70.10:FF:000001">
    <property type="entry name" value="Mitochondrial transcription termination factor-like"/>
    <property type="match status" value="1"/>
</dbReference>
<dbReference type="AlphaFoldDB" id="A0A6P6UPC0"/>
<dbReference type="Proteomes" id="UP001652660">
    <property type="component" value="Chromosome 10c"/>
</dbReference>
<sequence length="389" mass="44900">MFAQIFRRLRINGGTSACTRVVLFSEPLPHYTTRAAAVPEHQKNRFLEEYLVNSLGFSKEEAFSASKKVSLKTFRKDPNLVIHFLVKQGFSKSQIKSIVSVLPGLLYYQPDKTLEPKLQFFRDLGLSGSEIVRLFMFQKHLFKSGLDFFRTRLAYVRILLGTDEKKVTRAVKRCSSLLRYDASEKVAAAAALLKNYGFSDKNVANFALRIPRRIFILEPENFEEMSCVVENDFGIPRGSPMFYYGFEVVSTIAKSTIDRKFDILRSFGWSDADVRTIDGKHPLRLRLSESKIREALNFFMKELGYTSNYLAYRPALITLCLEKRVKPRNEVVKVLNEKKLSKRSWNLYSFVTLPESKFVKDFLLPYKEEIPDVYRSYMEVVGGSKVQKV</sequence>
<evidence type="ECO:0000313" key="4">
    <source>
        <dbReference type="Proteomes" id="UP001652660"/>
    </source>
</evidence>